<feature type="compositionally biased region" description="Basic and acidic residues" evidence="2">
    <location>
        <begin position="23"/>
        <end position="41"/>
    </location>
</feature>
<dbReference type="Proteomes" id="UP000245771">
    <property type="component" value="Unassembled WGS sequence"/>
</dbReference>
<evidence type="ECO:0000256" key="2">
    <source>
        <dbReference type="SAM" id="MobiDB-lite"/>
    </source>
</evidence>
<keyword evidence="1" id="KW-0175">Coiled coil</keyword>
<dbReference type="FunCoup" id="A0A316VL30">
    <property type="interactions" value="393"/>
</dbReference>
<dbReference type="OrthoDB" id="333551at2759"/>
<evidence type="ECO:0000313" key="5">
    <source>
        <dbReference type="Proteomes" id="UP000245771"/>
    </source>
</evidence>
<name>A0A316VL30_9BASI</name>
<feature type="domain" description="CCDC174 alpha/beta GRSR" evidence="3">
    <location>
        <begin position="102"/>
        <end position="128"/>
    </location>
</feature>
<dbReference type="GeneID" id="37018277"/>
<feature type="compositionally biased region" description="Acidic residues" evidence="2">
    <location>
        <begin position="96"/>
        <end position="106"/>
    </location>
</feature>
<dbReference type="EMBL" id="KZ819603">
    <property type="protein sequence ID" value="PWN36245.1"/>
    <property type="molecule type" value="Genomic_DNA"/>
</dbReference>
<feature type="compositionally biased region" description="Basic and acidic residues" evidence="2">
    <location>
        <begin position="1"/>
        <end position="14"/>
    </location>
</feature>
<dbReference type="GO" id="GO:0005634">
    <property type="term" value="C:nucleus"/>
    <property type="evidence" value="ECO:0007669"/>
    <property type="project" value="TreeGrafter"/>
</dbReference>
<accession>A0A316VL30</accession>
<keyword evidence="5" id="KW-1185">Reference proteome</keyword>
<evidence type="ECO:0000259" key="3">
    <source>
        <dbReference type="Pfam" id="PF25449"/>
    </source>
</evidence>
<feature type="compositionally biased region" description="Basic and acidic residues" evidence="2">
    <location>
        <begin position="54"/>
        <end position="69"/>
    </location>
</feature>
<evidence type="ECO:0000256" key="1">
    <source>
        <dbReference type="ARBA" id="ARBA00023054"/>
    </source>
</evidence>
<sequence>MNARSSKHDEKDKSQSGSRKSHRSDDQSDKIKAALERKAKLYDQLQRGKTGGLSEEKFQNSLVDWDRKALASTSDEEEQEQDRNAEDHRKQNLADSSDDPLVEYEDEFGRTRTARKSELPRHVHREQQKAEENSSNEHMVTYGPSTNFPVYKPDPTQRAREMGNKEGIASYKRSGPDHFDSRSEKRHRGAGFFQFSQDEEIRKRQMDELHEERQTTQKRRSGLDDKIEK</sequence>
<dbReference type="PANTHER" id="PTHR15885:SF1">
    <property type="entry name" value="COILED-COIL DOMAIN-CONTAINING PROTEIN 174"/>
    <property type="match status" value="1"/>
</dbReference>
<proteinExistence type="predicted"/>
<feature type="region of interest" description="Disordered" evidence="2">
    <location>
        <begin position="1"/>
        <end position="229"/>
    </location>
</feature>
<gene>
    <name evidence="4" type="ORF">FA14DRAFT_122029</name>
</gene>
<evidence type="ECO:0000313" key="4">
    <source>
        <dbReference type="EMBL" id="PWN36245.1"/>
    </source>
</evidence>
<protein>
    <recommendedName>
        <fullName evidence="3">CCDC174 alpha/beta GRSR domain-containing protein</fullName>
    </recommendedName>
</protein>
<dbReference type="RefSeq" id="XP_025356547.1">
    <property type="nucleotide sequence ID" value="XM_025496496.1"/>
</dbReference>
<feature type="compositionally biased region" description="Basic and acidic residues" evidence="2">
    <location>
        <begin position="155"/>
        <end position="164"/>
    </location>
</feature>
<feature type="compositionally biased region" description="Basic and acidic residues" evidence="2">
    <location>
        <begin position="107"/>
        <end position="132"/>
    </location>
</feature>
<dbReference type="Pfam" id="PF13300">
    <property type="entry name" value="DUF4078"/>
    <property type="match status" value="1"/>
</dbReference>
<dbReference type="STRING" id="1280837.A0A316VL30"/>
<dbReference type="Pfam" id="PF25449">
    <property type="entry name" value="CCDC174_GRSR"/>
    <property type="match status" value="1"/>
</dbReference>
<dbReference type="InterPro" id="IPR025066">
    <property type="entry name" value="CCDC174-like"/>
</dbReference>
<dbReference type="PANTHER" id="PTHR15885">
    <property type="entry name" value="COILED-COIL DOMAIN-CONTAINING PROTEIN 174"/>
    <property type="match status" value="1"/>
</dbReference>
<dbReference type="InterPro" id="IPR057464">
    <property type="entry name" value="CCDC174_GRSR"/>
</dbReference>
<feature type="compositionally biased region" description="Basic and acidic residues" evidence="2">
    <location>
        <begin position="174"/>
        <end position="183"/>
    </location>
</feature>
<reference evidence="4 5" key="1">
    <citation type="journal article" date="2018" name="Mol. Biol. Evol.">
        <title>Broad Genomic Sampling Reveals a Smut Pathogenic Ancestry of the Fungal Clade Ustilaginomycotina.</title>
        <authorList>
            <person name="Kijpornyongpan T."/>
            <person name="Mondo S.J."/>
            <person name="Barry K."/>
            <person name="Sandor L."/>
            <person name="Lee J."/>
            <person name="Lipzen A."/>
            <person name="Pangilinan J."/>
            <person name="LaButti K."/>
            <person name="Hainaut M."/>
            <person name="Henrissat B."/>
            <person name="Grigoriev I.V."/>
            <person name="Spatafora J.W."/>
            <person name="Aime M.C."/>
        </authorList>
    </citation>
    <scope>NUCLEOTIDE SEQUENCE [LARGE SCALE GENOMIC DNA]</scope>
    <source>
        <strain evidence="4 5">MCA 3882</strain>
    </source>
</reference>
<feature type="compositionally biased region" description="Basic and acidic residues" evidence="2">
    <location>
        <begin position="199"/>
        <end position="229"/>
    </location>
</feature>
<dbReference type="AlphaFoldDB" id="A0A316VL30"/>
<dbReference type="InParanoid" id="A0A316VL30"/>
<organism evidence="4 5">
    <name type="scientific">Meira miltonrushii</name>
    <dbReference type="NCBI Taxonomy" id="1280837"/>
    <lineage>
        <taxon>Eukaryota</taxon>
        <taxon>Fungi</taxon>
        <taxon>Dikarya</taxon>
        <taxon>Basidiomycota</taxon>
        <taxon>Ustilaginomycotina</taxon>
        <taxon>Exobasidiomycetes</taxon>
        <taxon>Exobasidiales</taxon>
        <taxon>Brachybasidiaceae</taxon>
        <taxon>Meira</taxon>
    </lineage>
</organism>
<feature type="compositionally biased region" description="Basic and acidic residues" evidence="2">
    <location>
        <begin position="81"/>
        <end position="92"/>
    </location>
</feature>